<dbReference type="EMBL" id="VDUW01000010">
    <property type="protein sequence ID" value="TXL61756.1"/>
    <property type="molecule type" value="Genomic_DNA"/>
</dbReference>
<reference evidence="4 5" key="1">
    <citation type="submission" date="2019-06" db="EMBL/GenBank/DDBJ databases">
        <title>Cerasibacillus sp. nov., isolated from maize field.</title>
        <authorList>
            <person name="Lin S.-Y."/>
            <person name="Tsai C.-F."/>
            <person name="Young C.-C."/>
        </authorList>
    </citation>
    <scope>NUCLEOTIDE SEQUENCE [LARGE SCALE GENOMIC DNA]</scope>
    <source>
        <strain evidence="4 5">CC-CFT480</strain>
    </source>
</reference>
<dbReference type="CDD" id="cd01448">
    <property type="entry name" value="TST_Repeat_1"/>
    <property type="match status" value="1"/>
</dbReference>
<dbReference type="Gene3D" id="3.40.250.10">
    <property type="entry name" value="Rhodanese-like domain"/>
    <property type="match status" value="2"/>
</dbReference>
<dbReference type="SMART" id="SM00450">
    <property type="entry name" value="RHOD"/>
    <property type="match status" value="2"/>
</dbReference>
<gene>
    <name evidence="4" type="ORF">FHP05_12810</name>
</gene>
<feature type="domain" description="Rhodanese" evidence="3">
    <location>
        <begin position="16"/>
        <end position="135"/>
    </location>
</feature>
<keyword evidence="1 4" id="KW-0808">Transferase</keyword>
<dbReference type="CDD" id="cd01449">
    <property type="entry name" value="TST_Repeat_2"/>
    <property type="match status" value="1"/>
</dbReference>
<feature type="domain" description="Rhodanese" evidence="3">
    <location>
        <begin position="165"/>
        <end position="275"/>
    </location>
</feature>
<dbReference type="InterPro" id="IPR001307">
    <property type="entry name" value="Thiosulphate_STrfase_CS"/>
</dbReference>
<dbReference type="InterPro" id="IPR036873">
    <property type="entry name" value="Rhodanese-like_dom_sf"/>
</dbReference>
<organism evidence="4 5">
    <name type="scientific">Cerasibacillus terrae</name>
    <dbReference type="NCBI Taxonomy" id="2498845"/>
    <lineage>
        <taxon>Bacteria</taxon>
        <taxon>Bacillati</taxon>
        <taxon>Bacillota</taxon>
        <taxon>Bacilli</taxon>
        <taxon>Bacillales</taxon>
        <taxon>Bacillaceae</taxon>
        <taxon>Cerasibacillus</taxon>
    </lineage>
</organism>
<dbReference type="PANTHER" id="PTHR11364">
    <property type="entry name" value="THIOSULFATE SULFERTANSFERASE"/>
    <property type="match status" value="1"/>
</dbReference>
<dbReference type="Pfam" id="PF00581">
    <property type="entry name" value="Rhodanese"/>
    <property type="match status" value="2"/>
</dbReference>
<name>A0A5C8NKW3_9BACI</name>
<evidence type="ECO:0000256" key="2">
    <source>
        <dbReference type="ARBA" id="ARBA00022737"/>
    </source>
</evidence>
<proteinExistence type="predicted"/>
<dbReference type="SUPFAM" id="SSF52821">
    <property type="entry name" value="Rhodanese/Cell cycle control phosphatase"/>
    <property type="match status" value="2"/>
</dbReference>
<comment type="caution">
    <text evidence="4">The sequence shown here is derived from an EMBL/GenBank/DDBJ whole genome shotgun (WGS) entry which is preliminary data.</text>
</comment>
<keyword evidence="5" id="KW-1185">Reference proteome</keyword>
<dbReference type="PROSITE" id="PS50206">
    <property type="entry name" value="RHODANESE_3"/>
    <property type="match status" value="2"/>
</dbReference>
<dbReference type="InterPro" id="IPR045078">
    <property type="entry name" value="TST/MPST-like"/>
</dbReference>
<dbReference type="InterPro" id="IPR001763">
    <property type="entry name" value="Rhodanese-like_dom"/>
</dbReference>
<dbReference type="RefSeq" id="WP_147668859.1">
    <property type="nucleotide sequence ID" value="NZ_VDUW01000010.1"/>
</dbReference>
<protein>
    <submittedName>
        <fullName evidence="4">Sulfurtransferase</fullName>
    </submittedName>
</protein>
<evidence type="ECO:0000259" key="3">
    <source>
        <dbReference type="PROSITE" id="PS50206"/>
    </source>
</evidence>
<keyword evidence="2" id="KW-0677">Repeat</keyword>
<accession>A0A5C8NKW3</accession>
<evidence type="ECO:0000313" key="4">
    <source>
        <dbReference type="EMBL" id="TXL61756.1"/>
    </source>
</evidence>
<dbReference type="OrthoDB" id="9770030at2"/>
<dbReference type="GO" id="GO:0004792">
    <property type="term" value="F:thiosulfate-cyanide sulfurtransferase activity"/>
    <property type="evidence" value="ECO:0007669"/>
    <property type="project" value="InterPro"/>
</dbReference>
<dbReference type="AlphaFoldDB" id="A0A5C8NKW3"/>
<dbReference type="PANTHER" id="PTHR11364:SF27">
    <property type="entry name" value="SULFURTRANSFERASE"/>
    <property type="match status" value="1"/>
</dbReference>
<dbReference type="PROSITE" id="PS00380">
    <property type="entry name" value="RHODANESE_1"/>
    <property type="match status" value="1"/>
</dbReference>
<dbReference type="Proteomes" id="UP000321574">
    <property type="component" value="Unassembled WGS sequence"/>
</dbReference>
<evidence type="ECO:0000313" key="5">
    <source>
        <dbReference type="Proteomes" id="UP000321574"/>
    </source>
</evidence>
<sequence length="282" mass="31777">MKTIIKVEELKQMLEKDEQIVLIDVRFDLSDPAYGEKAYHNGHLPGAVLLDMDEDLSGTIQQHGGAHPLPNIEKFTKTLGKIGVDTKTTVVIYDQSNDMFASRLWWMLDAIGHEKVFMLDGGLEAWVNAGYSLETEIPQPLTKEYIAKQAFAPIVSIERMKEKIRKDEAILIDSRARERYLGKIEPRYHKAGHIPGAKNYFWKDVFSTEGTWKTAEELKDHFATLPKEKEIIVSCGSGVSACPNILALKLAGFNNITLYPGGYSDWISYDDNPVQTKDENDG</sequence>
<evidence type="ECO:0000256" key="1">
    <source>
        <dbReference type="ARBA" id="ARBA00022679"/>
    </source>
</evidence>